<accession>A0ACC0XH60</accession>
<comment type="caution">
    <text evidence="1">The sequence shown here is derived from an EMBL/GenBank/DDBJ whole genome shotgun (WGS) entry which is preliminary data.</text>
</comment>
<reference evidence="2" key="1">
    <citation type="journal article" date="2023" name="G3 (Bethesda)">
        <title>Genome assembly and association tests identify interacting loci associated with vigor, precocity, and sex in interspecific pistachio rootstocks.</title>
        <authorList>
            <person name="Palmer W."/>
            <person name="Jacygrad E."/>
            <person name="Sagayaradj S."/>
            <person name="Cavanaugh K."/>
            <person name="Han R."/>
            <person name="Bertier L."/>
            <person name="Beede B."/>
            <person name="Kafkas S."/>
            <person name="Golino D."/>
            <person name="Preece J."/>
            <person name="Michelmore R."/>
        </authorList>
    </citation>
    <scope>NUCLEOTIDE SEQUENCE [LARGE SCALE GENOMIC DNA]</scope>
</reference>
<protein>
    <submittedName>
        <fullName evidence="1">Uncharacterized protein</fullName>
    </submittedName>
</protein>
<sequence>MAFSRTPLISFLLISLLFASSMAQSSALAGSNIFASFRFQNSTSSYAVSFEDYTGGCSFSSVVVTCLPSPLTSDFFSRLRVTSPSSIAFPAVSTPTPARISRFLTVASWIFGAWLVHAAFDF</sequence>
<evidence type="ECO:0000313" key="1">
    <source>
        <dbReference type="EMBL" id="KAJ0017582.1"/>
    </source>
</evidence>
<name>A0ACC0XH60_9ROSI</name>
<organism evidence="1 2">
    <name type="scientific">Pistacia integerrima</name>
    <dbReference type="NCBI Taxonomy" id="434235"/>
    <lineage>
        <taxon>Eukaryota</taxon>
        <taxon>Viridiplantae</taxon>
        <taxon>Streptophyta</taxon>
        <taxon>Embryophyta</taxon>
        <taxon>Tracheophyta</taxon>
        <taxon>Spermatophyta</taxon>
        <taxon>Magnoliopsida</taxon>
        <taxon>eudicotyledons</taxon>
        <taxon>Gunneridae</taxon>
        <taxon>Pentapetalae</taxon>
        <taxon>rosids</taxon>
        <taxon>malvids</taxon>
        <taxon>Sapindales</taxon>
        <taxon>Anacardiaceae</taxon>
        <taxon>Pistacia</taxon>
    </lineage>
</organism>
<gene>
    <name evidence="1" type="ORF">Pint_09808</name>
</gene>
<dbReference type="EMBL" id="CM047747">
    <property type="protein sequence ID" value="KAJ0017582.1"/>
    <property type="molecule type" value="Genomic_DNA"/>
</dbReference>
<keyword evidence="2" id="KW-1185">Reference proteome</keyword>
<proteinExistence type="predicted"/>
<dbReference type="Proteomes" id="UP001163603">
    <property type="component" value="Chromosome 12"/>
</dbReference>
<evidence type="ECO:0000313" key="2">
    <source>
        <dbReference type="Proteomes" id="UP001163603"/>
    </source>
</evidence>